<organism evidence="2 3">
    <name type="scientific">Novosphingobium piscinae</name>
    <dbReference type="NCBI Taxonomy" id="1507448"/>
    <lineage>
        <taxon>Bacteria</taxon>
        <taxon>Pseudomonadati</taxon>
        <taxon>Pseudomonadota</taxon>
        <taxon>Alphaproteobacteria</taxon>
        <taxon>Sphingomonadales</taxon>
        <taxon>Sphingomonadaceae</taxon>
        <taxon>Novosphingobium</taxon>
    </lineage>
</organism>
<comment type="caution">
    <text evidence="2">The sequence shown here is derived from an EMBL/GenBank/DDBJ whole genome shotgun (WGS) entry which is preliminary data.</text>
</comment>
<feature type="region of interest" description="Disordered" evidence="1">
    <location>
        <begin position="104"/>
        <end position="144"/>
    </location>
</feature>
<evidence type="ECO:0000313" key="3">
    <source>
        <dbReference type="Proteomes" id="UP000551327"/>
    </source>
</evidence>
<dbReference type="Proteomes" id="UP000551327">
    <property type="component" value="Unassembled WGS sequence"/>
</dbReference>
<dbReference type="RefSeq" id="WP_185680289.1">
    <property type="nucleotide sequence ID" value="NZ_JACLAX010000019.1"/>
</dbReference>
<feature type="compositionally biased region" description="Pro residues" evidence="1">
    <location>
        <begin position="123"/>
        <end position="133"/>
    </location>
</feature>
<evidence type="ECO:0000313" key="2">
    <source>
        <dbReference type="EMBL" id="MBC2670433.1"/>
    </source>
</evidence>
<keyword evidence="3" id="KW-1185">Reference proteome</keyword>
<dbReference type="EMBL" id="JACLAX010000019">
    <property type="protein sequence ID" value="MBC2670433.1"/>
    <property type="molecule type" value="Genomic_DNA"/>
</dbReference>
<proteinExistence type="predicted"/>
<dbReference type="AlphaFoldDB" id="A0A7X1G0L3"/>
<protein>
    <submittedName>
        <fullName evidence="2">Uncharacterized protein</fullName>
    </submittedName>
</protein>
<evidence type="ECO:0000256" key="1">
    <source>
        <dbReference type="SAM" id="MobiDB-lite"/>
    </source>
</evidence>
<accession>A0A7X1G0L3</accession>
<name>A0A7X1G0L3_9SPHN</name>
<sequence length="361" mass="35988">MSRGAARTGQPVWTLATILLGWGLVRIGAQLVGAPGVPVEAPPLARGRLPLRDIAAEGVAVAFAAGQPRRLVIPGGDAKADAAEPAPTGPPRIVRVELAGPQAGLRAAGGPDGPAATAVEPHGAPPSAAPPAGLPHLDPPAGRTRSGLRIAGDGWVLLRGASAAGAVAGPRYGASQAGAILRLRPGGAVAARGFAYLRASAALELPAQEAAMGLGWRPLPTLALDLTAELRVDAGVGGQRVRPAVGLVGQVPTRRLGRGLQASAYAQAGWVGGREATPYADVHGLIDADLGAATGLPLRAGAGVWAAGQRGATRLDLGPTLTLPLRLGPGLQGRLQADWRQRVAGQAAPGSGPALVLAASF</sequence>
<gene>
    <name evidence="2" type="ORF">H7F53_14880</name>
</gene>
<feature type="compositionally biased region" description="Low complexity" evidence="1">
    <location>
        <begin position="104"/>
        <end position="122"/>
    </location>
</feature>
<reference evidence="2 3" key="1">
    <citation type="submission" date="2020-08" db="EMBL/GenBank/DDBJ databases">
        <title>The genome sequence of type strain Novosphingobium piscinae KCTC 42194.</title>
        <authorList>
            <person name="Liu Y."/>
        </authorList>
    </citation>
    <scope>NUCLEOTIDE SEQUENCE [LARGE SCALE GENOMIC DNA]</scope>
    <source>
        <strain evidence="2 3">KCTC 42194</strain>
    </source>
</reference>